<comment type="caution">
    <text evidence="2">The sequence shown here is derived from an EMBL/GenBank/DDBJ whole genome shotgun (WGS) entry which is preliminary data.</text>
</comment>
<keyword evidence="1" id="KW-1133">Transmembrane helix</keyword>
<dbReference type="AlphaFoldDB" id="A0A3M7T1F7"/>
<gene>
    <name evidence="2" type="ORF">BpHYR1_039014</name>
</gene>
<accession>A0A3M7T1F7</accession>
<evidence type="ECO:0000256" key="1">
    <source>
        <dbReference type="SAM" id="Phobius"/>
    </source>
</evidence>
<protein>
    <submittedName>
        <fullName evidence="2">Uncharacterized protein</fullName>
    </submittedName>
</protein>
<sequence length="90" mass="10803">MPRNNSYWNKLQEKCGKNKSSCWLIMVMYSDTLHNIQLHCVFPTKRFVLFFLNYQIFKHILPLGISIYLNITSMKNFLKLDKDTDKQINK</sequence>
<reference evidence="2 3" key="1">
    <citation type="journal article" date="2018" name="Sci. Rep.">
        <title>Genomic signatures of local adaptation to the degree of environmental predictability in rotifers.</title>
        <authorList>
            <person name="Franch-Gras L."/>
            <person name="Hahn C."/>
            <person name="Garcia-Roger E.M."/>
            <person name="Carmona M.J."/>
            <person name="Serra M."/>
            <person name="Gomez A."/>
        </authorList>
    </citation>
    <scope>NUCLEOTIDE SEQUENCE [LARGE SCALE GENOMIC DNA]</scope>
    <source>
        <strain evidence="2">HYR1</strain>
    </source>
</reference>
<evidence type="ECO:0000313" key="3">
    <source>
        <dbReference type="Proteomes" id="UP000276133"/>
    </source>
</evidence>
<feature type="transmembrane region" description="Helical" evidence="1">
    <location>
        <begin position="47"/>
        <end position="69"/>
    </location>
</feature>
<evidence type="ECO:0000313" key="2">
    <source>
        <dbReference type="EMBL" id="RNA41822.1"/>
    </source>
</evidence>
<organism evidence="2 3">
    <name type="scientific">Brachionus plicatilis</name>
    <name type="common">Marine rotifer</name>
    <name type="synonym">Brachionus muelleri</name>
    <dbReference type="NCBI Taxonomy" id="10195"/>
    <lineage>
        <taxon>Eukaryota</taxon>
        <taxon>Metazoa</taxon>
        <taxon>Spiralia</taxon>
        <taxon>Gnathifera</taxon>
        <taxon>Rotifera</taxon>
        <taxon>Eurotatoria</taxon>
        <taxon>Monogononta</taxon>
        <taxon>Pseudotrocha</taxon>
        <taxon>Ploima</taxon>
        <taxon>Brachionidae</taxon>
        <taxon>Brachionus</taxon>
    </lineage>
</organism>
<dbReference type="Proteomes" id="UP000276133">
    <property type="component" value="Unassembled WGS sequence"/>
</dbReference>
<proteinExistence type="predicted"/>
<dbReference type="EMBL" id="REGN01000447">
    <property type="protein sequence ID" value="RNA41822.1"/>
    <property type="molecule type" value="Genomic_DNA"/>
</dbReference>
<keyword evidence="1" id="KW-0812">Transmembrane</keyword>
<keyword evidence="1" id="KW-0472">Membrane</keyword>
<keyword evidence="3" id="KW-1185">Reference proteome</keyword>
<name>A0A3M7T1F7_BRAPC</name>